<proteinExistence type="predicted"/>
<name>A0A0E9RND2_ANGAN</name>
<dbReference type="AlphaFoldDB" id="A0A0E9RND2"/>
<reference evidence="2" key="1">
    <citation type="submission" date="2014-11" db="EMBL/GenBank/DDBJ databases">
        <authorList>
            <person name="Amaro Gonzalez C."/>
        </authorList>
    </citation>
    <scope>NUCLEOTIDE SEQUENCE</scope>
</reference>
<protein>
    <submittedName>
        <fullName evidence="2">Uncharacterized protein</fullName>
    </submittedName>
</protein>
<dbReference type="EMBL" id="GBXM01078719">
    <property type="protein sequence ID" value="JAH29858.1"/>
    <property type="molecule type" value="Transcribed_RNA"/>
</dbReference>
<accession>A0A0E9RND2</accession>
<feature type="compositionally biased region" description="Polar residues" evidence="1">
    <location>
        <begin position="8"/>
        <end position="22"/>
    </location>
</feature>
<reference evidence="2" key="2">
    <citation type="journal article" date="2015" name="Fish Shellfish Immunol.">
        <title>Early steps in the European eel (Anguilla anguilla)-Vibrio vulnificus interaction in the gills: Role of the RtxA13 toxin.</title>
        <authorList>
            <person name="Callol A."/>
            <person name="Pajuelo D."/>
            <person name="Ebbesson L."/>
            <person name="Teles M."/>
            <person name="MacKenzie S."/>
            <person name="Amaro C."/>
        </authorList>
    </citation>
    <scope>NUCLEOTIDE SEQUENCE</scope>
</reference>
<feature type="region of interest" description="Disordered" evidence="1">
    <location>
        <begin position="1"/>
        <end position="22"/>
    </location>
</feature>
<sequence length="22" mass="2578">MLIERGYPSSSTRNVRQFPPQN</sequence>
<evidence type="ECO:0000256" key="1">
    <source>
        <dbReference type="SAM" id="MobiDB-lite"/>
    </source>
</evidence>
<organism evidence="2">
    <name type="scientific">Anguilla anguilla</name>
    <name type="common">European freshwater eel</name>
    <name type="synonym">Muraena anguilla</name>
    <dbReference type="NCBI Taxonomy" id="7936"/>
    <lineage>
        <taxon>Eukaryota</taxon>
        <taxon>Metazoa</taxon>
        <taxon>Chordata</taxon>
        <taxon>Craniata</taxon>
        <taxon>Vertebrata</taxon>
        <taxon>Euteleostomi</taxon>
        <taxon>Actinopterygii</taxon>
        <taxon>Neopterygii</taxon>
        <taxon>Teleostei</taxon>
        <taxon>Anguilliformes</taxon>
        <taxon>Anguillidae</taxon>
        <taxon>Anguilla</taxon>
    </lineage>
</organism>
<evidence type="ECO:0000313" key="2">
    <source>
        <dbReference type="EMBL" id="JAH29858.1"/>
    </source>
</evidence>